<comment type="caution">
    <text evidence="2">The sequence shown here is derived from an EMBL/GenBank/DDBJ whole genome shotgun (WGS) entry which is preliminary data.</text>
</comment>
<organism evidence="2 3">
    <name type="scientific">Perkinsus olseni</name>
    <name type="common">Perkinsus atlanticus</name>
    <dbReference type="NCBI Taxonomy" id="32597"/>
    <lineage>
        <taxon>Eukaryota</taxon>
        <taxon>Sar</taxon>
        <taxon>Alveolata</taxon>
        <taxon>Perkinsozoa</taxon>
        <taxon>Perkinsea</taxon>
        <taxon>Perkinsida</taxon>
        <taxon>Perkinsidae</taxon>
        <taxon>Perkinsus</taxon>
    </lineage>
</organism>
<feature type="signal peptide" evidence="1">
    <location>
        <begin position="1"/>
        <end position="16"/>
    </location>
</feature>
<evidence type="ECO:0000313" key="3">
    <source>
        <dbReference type="Proteomes" id="UP000553632"/>
    </source>
</evidence>
<dbReference type="Proteomes" id="UP000553632">
    <property type="component" value="Unassembled WGS sequence"/>
</dbReference>
<gene>
    <name evidence="2" type="ORF">FOZ63_029055</name>
</gene>
<protein>
    <submittedName>
        <fullName evidence="2">Uncharacterized protein</fullName>
    </submittedName>
</protein>
<proteinExistence type="predicted"/>
<dbReference type="AlphaFoldDB" id="A0A7J6QHN5"/>
<accession>A0A7J6QHN5</accession>
<name>A0A7J6QHN5_PEROL</name>
<sequence length="197" mass="21622">MTFLIGLFWTILCATSDQCSRRMLRSTSAVEKLIGSKALADLKARIQKNCPEANFNGDLLDLNYSGLPDCVLNEMANTPEFGNLPKVSFRHSSVDFEIDYNVAVSGELGITVTCAESKTASVHGLTLISPSGSHFSNVEYAIDSSSYEPLNKFKLDVQHLCGQELLPDDFNHLYFVSPSKMFTEVGGKTITLEHSTS</sequence>
<reference evidence="2 3" key="1">
    <citation type="submission" date="2020-04" db="EMBL/GenBank/DDBJ databases">
        <title>Perkinsus olseni comparative genomics.</title>
        <authorList>
            <person name="Bogema D.R."/>
        </authorList>
    </citation>
    <scope>NUCLEOTIDE SEQUENCE [LARGE SCALE GENOMIC DNA]</scope>
    <source>
        <strain evidence="2 3">ATCC PRA-207</strain>
    </source>
</reference>
<keyword evidence="1" id="KW-0732">Signal</keyword>
<feature type="chain" id="PRO_5029450164" evidence="1">
    <location>
        <begin position="17"/>
        <end position="197"/>
    </location>
</feature>
<evidence type="ECO:0000256" key="1">
    <source>
        <dbReference type="SAM" id="SignalP"/>
    </source>
</evidence>
<keyword evidence="3" id="KW-1185">Reference proteome</keyword>
<dbReference type="EMBL" id="JABANO010033327">
    <property type="protein sequence ID" value="KAF4707050.1"/>
    <property type="molecule type" value="Genomic_DNA"/>
</dbReference>
<evidence type="ECO:0000313" key="2">
    <source>
        <dbReference type="EMBL" id="KAF4707050.1"/>
    </source>
</evidence>